<dbReference type="CDD" id="cd06171">
    <property type="entry name" value="Sigma70_r4"/>
    <property type="match status" value="1"/>
</dbReference>
<evidence type="ECO:0000256" key="4">
    <source>
        <dbReference type="ARBA" id="ARBA00023125"/>
    </source>
</evidence>
<keyword evidence="4" id="KW-0238">DNA-binding</keyword>
<evidence type="ECO:0000256" key="1">
    <source>
        <dbReference type="ARBA" id="ARBA00010641"/>
    </source>
</evidence>
<evidence type="ECO:0000313" key="9">
    <source>
        <dbReference type="Proteomes" id="UP000547973"/>
    </source>
</evidence>
<dbReference type="EMBL" id="JACBZO010000001">
    <property type="protein sequence ID" value="NYI42797.1"/>
    <property type="molecule type" value="Genomic_DNA"/>
</dbReference>
<dbReference type="GO" id="GO:0003677">
    <property type="term" value="F:DNA binding"/>
    <property type="evidence" value="ECO:0007669"/>
    <property type="project" value="UniProtKB-KW"/>
</dbReference>
<keyword evidence="2" id="KW-0805">Transcription regulation</keyword>
<evidence type="ECO:0000256" key="3">
    <source>
        <dbReference type="ARBA" id="ARBA00023082"/>
    </source>
</evidence>
<dbReference type="AlphaFoldDB" id="A0A7Z0CLE0"/>
<organism evidence="8 9">
    <name type="scientific">Demequina lutea</name>
    <dbReference type="NCBI Taxonomy" id="431489"/>
    <lineage>
        <taxon>Bacteria</taxon>
        <taxon>Bacillati</taxon>
        <taxon>Actinomycetota</taxon>
        <taxon>Actinomycetes</taxon>
        <taxon>Micrococcales</taxon>
        <taxon>Demequinaceae</taxon>
        <taxon>Demequina</taxon>
    </lineage>
</organism>
<dbReference type="PANTHER" id="PTHR43133:SF50">
    <property type="entry name" value="ECF RNA POLYMERASE SIGMA FACTOR SIGM"/>
    <property type="match status" value="1"/>
</dbReference>
<dbReference type="Proteomes" id="UP000547973">
    <property type="component" value="Unassembled WGS sequence"/>
</dbReference>
<dbReference type="InterPro" id="IPR036388">
    <property type="entry name" value="WH-like_DNA-bd_sf"/>
</dbReference>
<dbReference type="PANTHER" id="PTHR43133">
    <property type="entry name" value="RNA POLYMERASE ECF-TYPE SIGMA FACTO"/>
    <property type="match status" value="1"/>
</dbReference>
<reference evidence="8 9" key="1">
    <citation type="submission" date="2020-07" db="EMBL/GenBank/DDBJ databases">
        <title>Sequencing the genomes of 1000 actinobacteria strains.</title>
        <authorList>
            <person name="Klenk H.-P."/>
        </authorList>
    </citation>
    <scope>NUCLEOTIDE SEQUENCE [LARGE SCALE GENOMIC DNA]</scope>
    <source>
        <strain evidence="8 9">DSM 19970</strain>
    </source>
</reference>
<evidence type="ECO:0000259" key="6">
    <source>
        <dbReference type="Pfam" id="PF04542"/>
    </source>
</evidence>
<evidence type="ECO:0000313" key="8">
    <source>
        <dbReference type="EMBL" id="NYI42797.1"/>
    </source>
</evidence>
<dbReference type="RefSeq" id="WP_062075230.1">
    <property type="nucleotide sequence ID" value="NZ_BBRC01000006.1"/>
</dbReference>
<feature type="domain" description="RNA polymerase sigma factor 70 region 4 type 2" evidence="7">
    <location>
        <begin position="102"/>
        <end position="152"/>
    </location>
</feature>
<dbReference type="OrthoDB" id="3688906at2"/>
<dbReference type="SUPFAM" id="SSF88659">
    <property type="entry name" value="Sigma3 and sigma4 domains of RNA polymerase sigma factors"/>
    <property type="match status" value="1"/>
</dbReference>
<comment type="similarity">
    <text evidence="1">Belongs to the sigma-70 factor family. ECF subfamily.</text>
</comment>
<keyword evidence="5" id="KW-0804">Transcription</keyword>
<comment type="caution">
    <text evidence="8">The sequence shown here is derived from an EMBL/GenBank/DDBJ whole genome shotgun (WGS) entry which is preliminary data.</text>
</comment>
<dbReference type="Pfam" id="PF08281">
    <property type="entry name" value="Sigma70_r4_2"/>
    <property type="match status" value="1"/>
</dbReference>
<dbReference type="GO" id="GO:0016987">
    <property type="term" value="F:sigma factor activity"/>
    <property type="evidence" value="ECO:0007669"/>
    <property type="project" value="UniProtKB-KW"/>
</dbReference>
<accession>A0A7Z0CLE0</accession>
<dbReference type="Pfam" id="PF04542">
    <property type="entry name" value="Sigma70_r2"/>
    <property type="match status" value="1"/>
</dbReference>
<keyword evidence="9" id="KW-1185">Reference proteome</keyword>
<feature type="domain" description="RNA polymerase sigma-70 region 2" evidence="6">
    <location>
        <begin position="13"/>
        <end position="75"/>
    </location>
</feature>
<keyword evidence="3" id="KW-0731">Sigma factor</keyword>
<sequence>MARWEPLLEQVMRERAPRLLAYAAMLTGDDAEAHDVLQDALVRTFSRGRRFDHVNQAEAYVRRAIPSVVIDRSRKFRPVPRDPADHPQVAAQASDRDAVMDVRGALRELAPRERACVVLRFYDDLTVAQISAHLGLADGTVKRYLSDASAKLAGLLGSELDLREENTVPVTAPLVKGRR</sequence>
<protein>
    <submittedName>
        <fullName evidence="8">RNA polymerase sigma factor (Sigma-70 family)</fullName>
    </submittedName>
</protein>
<gene>
    <name evidence="8" type="ORF">BKA03_002916</name>
</gene>
<proteinExistence type="inferred from homology"/>
<dbReference type="SUPFAM" id="SSF88946">
    <property type="entry name" value="Sigma2 domain of RNA polymerase sigma factors"/>
    <property type="match status" value="1"/>
</dbReference>
<dbReference type="Gene3D" id="1.10.1740.10">
    <property type="match status" value="1"/>
</dbReference>
<dbReference type="InterPro" id="IPR007627">
    <property type="entry name" value="RNA_pol_sigma70_r2"/>
</dbReference>
<evidence type="ECO:0000259" key="7">
    <source>
        <dbReference type="Pfam" id="PF08281"/>
    </source>
</evidence>
<dbReference type="NCBIfam" id="TIGR02937">
    <property type="entry name" value="sigma70-ECF"/>
    <property type="match status" value="1"/>
</dbReference>
<evidence type="ECO:0000256" key="5">
    <source>
        <dbReference type="ARBA" id="ARBA00023163"/>
    </source>
</evidence>
<dbReference type="InterPro" id="IPR013249">
    <property type="entry name" value="RNA_pol_sigma70_r4_t2"/>
</dbReference>
<name>A0A7Z0CLE0_9MICO</name>
<dbReference type="InterPro" id="IPR039425">
    <property type="entry name" value="RNA_pol_sigma-70-like"/>
</dbReference>
<dbReference type="InterPro" id="IPR013325">
    <property type="entry name" value="RNA_pol_sigma_r2"/>
</dbReference>
<dbReference type="InterPro" id="IPR013324">
    <property type="entry name" value="RNA_pol_sigma_r3/r4-like"/>
</dbReference>
<dbReference type="InterPro" id="IPR014284">
    <property type="entry name" value="RNA_pol_sigma-70_dom"/>
</dbReference>
<dbReference type="GO" id="GO:0006352">
    <property type="term" value="P:DNA-templated transcription initiation"/>
    <property type="evidence" value="ECO:0007669"/>
    <property type="project" value="InterPro"/>
</dbReference>
<dbReference type="Gene3D" id="1.10.10.10">
    <property type="entry name" value="Winged helix-like DNA-binding domain superfamily/Winged helix DNA-binding domain"/>
    <property type="match status" value="1"/>
</dbReference>
<evidence type="ECO:0000256" key="2">
    <source>
        <dbReference type="ARBA" id="ARBA00023015"/>
    </source>
</evidence>